<reference evidence="3" key="1">
    <citation type="submission" date="2017-02" db="UniProtKB">
        <authorList>
            <consortium name="WormBaseParasite"/>
        </authorList>
    </citation>
    <scope>IDENTIFICATION</scope>
</reference>
<dbReference type="AlphaFoldDB" id="A0A0N4Z419"/>
<proteinExistence type="predicted"/>
<keyword evidence="2" id="KW-1185">Reference proteome</keyword>
<sequence length="412" mass="46801">MFDDLINGALSLVKPIIDTAKPIVEDMGRNSQKDPNDPGENPLRDENVLGIHPLANTNVPICKGNSRICQFISCSAHNFKSDSNFANLNLVAQLMGDKKMRKALSSNPETVTQVCQEQGLSQTECKLFAKGFSLMDNFITNFEGNEEANKTTKVDEDNNNDNHVTTSTIFRGVPSRPVREREDYDMDLDESHHINDEDYTFYQSSIPRHGSRNWSSKQKIIPQPRPTTLPIKPISTTQMKIKSISFGESTSERIKIPRAQLPRGNNNKKGLTPIVPVNRPHISRREVVVNNKKNVPKKGQRKINNNLPLRVLPKKNKPTQVRPQRANKNNHRVPKSIEHFVIQLNNNIKDEIRKKRSSPEYYDDVDTSKKINNNNDSKNRGSENIYDESTDSSINQSDNSKIFKQNCLQYLG</sequence>
<evidence type="ECO:0000313" key="3">
    <source>
        <dbReference type="WBParaSite" id="PTRK_0000173700.1"/>
    </source>
</evidence>
<feature type="region of interest" description="Disordered" evidence="1">
    <location>
        <begin position="208"/>
        <end position="230"/>
    </location>
</feature>
<feature type="region of interest" description="Disordered" evidence="1">
    <location>
        <begin position="351"/>
        <end position="397"/>
    </location>
</feature>
<name>A0A0N4Z419_PARTI</name>
<dbReference type="Proteomes" id="UP000038045">
    <property type="component" value="Unplaced"/>
</dbReference>
<feature type="compositionally biased region" description="Polar residues" evidence="1">
    <location>
        <begin position="208"/>
        <end position="218"/>
    </location>
</feature>
<evidence type="ECO:0000256" key="1">
    <source>
        <dbReference type="SAM" id="MobiDB-lite"/>
    </source>
</evidence>
<protein>
    <submittedName>
        <fullName evidence="3">Uncharacterized protein</fullName>
    </submittedName>
</protein>
<feature type="region of interest" description="Disordered" evidence="1">
    <location>
        <begin position="23"/>
        <end position="46"/>
    </location>
</feature>
<accession>A0A0N4Z419</accession>
<evidence type="ECO:0000313" key="2">
    <source>
        <dbReference type="Proteomes" id="UP000038045"/>
    </source>
</evidence>
<dbReference type="WBParaSite" id="PTRK_0000173700.1">
    <property type="protein sequence ID" value="PTRK_0000173700.1"/>
    <property type="gene ID" value="PTRK_0000173700"/>
</dbReference>
<organism evidence="2 3">
    <name type="scientific">Parastrongyloides trichosuri</name>
    <name type="common">Possum-specific nematode worm</name>
    <dbReference type="NCBI Taxonomy" id="131310"/>
    <lineage>
        <taxon>Eukaryota</taxon>
        <taxon>Metazoa</taxon>
        <taxon>Ecdysozoa</taxon>
        <taxon>Nematoda</taxon>
        <taxon>Chromadorea</taxon>
        <taxon>Rhabditida</taxon>
        <taxon>Tylenchina</taxon>
        <taxon>Panagrolaimomorpha</taxon>
        <taxon>Strongyloidoidea</taxon>
        <taxon>Strongyloididae</taxon>
        <taxon>Parastrongyloides</taxon>
    </lineage>
</organism>
<dbReference type="STRING" id="131310.A0A0N4Z419"/>